<comment type="similarity">
    <text evidence="1 4">Belongs to the universal ribosomal protein uL13 family.</text>
</comment>
<evidence type="ECO:0000256" key="4">
    <source>
        <dbReference type="HAMAP-Rule" id="MF_01366"/>
    </source>
</evidence>
<dbReference type="InterPro" id="IPR005823">
    <property type="entry name" value="Ribosomal_uL13_bac-type"/>
</dbReference>
<dbReference type="EMBL" id="NFKP01000010">
    <property type="protein sequence ID" value="OUP69368.1"/>
    <property type="molecule type" value="Genomic_DNA"/>
</dbReference>
<dbReference type="GO" id="GO:0003735">
    <property type="term" value="F:structural constituent of ribosome"/>
    <property type="evidence" value="ECO:0007669"/>
    <property type="project" value="InterPro"/>
</dbReference>
<reference evidence="6" key="3">
    <citation type="journal article" date="2018" name="BMC Genomics">
        <title>Whole genome sequencing and function prediction of 133 gut anaerobes isolated from chicken caecum in pure cultures.</title>
        <authorList>
            <person name="Medvecky M."/>
            <person name="Cejkova D."/>
            <person name="Polansky O."/>
            <person name="Karasova D."/>
            <person name="Kubasova T."/>
            <person name="Cizek A."/>
            <person name="Rychlik I."/>
        </authorList>
    </citation>
    <scope>NUCLEOTIDE SEQUENCE</scope>
    <source>
        <strain evidence="6">An175</strain>
    </source>
</reference>
<dbReference type="RefSeq" id="WP_055245430.1">
    <property type="nucleotide sequence ID" value="NZ_CABIWA010000005.1"/>
</dbReference>
<evidence type="ECO:0000313" key="8">
    <source>
        <dbReference type="Proteomes" id="UP000095765"/>
    </source>
</evidence>
<dbReference type="NCBIfam" id="TIGR01066">
    <property type="entry name" value="rplM_bact"/>
    <property type="match status" value="1"/>
</dbReference>
<dbReference type="Proteomes" id="UP000196386">
    <property type="component" value="Unassembled WGS sequence"/>
</dbReference>
<dbReference type="GO" id="GO:0003729">
    <property type="term" value="F:mRNA binding"/>
    <property type="evidence" value="ECO:0007669"/>
    <property type="project" value="TreeGrafter"/>
</dbReference>
<reference evidence="5 8" key="1">
    <citation type="submission" date="2015-09" db="EMBL/GenBank/DDBJ databases">
        <authorList>
            <consortium name="Pathogen Informatics"/>
        </authorList>
    </citation>
    <scope>NUCLEOTIDE SEQUENCE [LARGE SCALE GENOMIC DNA]</scope>
    <source>
        <strain evidence="5 8">2789STDY5834939</strain>
    </source>
</reference>
<evidence type="ECO:0000313" key="5">
    <source>
        <dbReference type="EMBL" id="CUP87735.1"/>
    </source>
</evidence>
<dbReference type="Pfam" id="PF00572">
    <property type="entry name" value="Ribosomal_L13"/>
    <property type="match status" value="1"/>
</dbReference>
<evidence type="ECO:0000313" key="7">
    <source>
        <dbReference type="EMBL" id="RGE69074.1"/>
    </source>
</evidence>
<dbReference type="EMBL" id="CZBE01000015">
    <property type="protein sequence ID" value="CUP87735.1"/>
    <property type="molecule type" value="Genomic_DNA"/>
</dbReference>
<dbReference type="SUPFAM" id="SSF52161">
    <property type="entry name" value="Ribosomal protein L13"/>
    <property type="match status" value="1"/>
</dbReference>
<dbReference type="GO" id="GO:0022625">
    <property type="term" value="C:cytosolic large ribosomal subunit"/>
    <property type="evidence" value="ECO:0007669"/>
    <property type="project" value="TreeGrafter"/>
</dbReference>
<dbReference type="PIRSF" id="PIRSF002181">
    <property type="entry name" value="Ribosomal_L13"/>
    <property type="match status" value="1"/>
</dbReference>
<dbReference type="InterPro" id="IPR005822">
    <property type="entry name" value="Ribosomal_uL13"/>
</dbReference>
<comment type="function">
    <text evidence="4">This protein is one of the early assembly proteins of the 50S ribosomal subunit, although it is not seen to bind rRNA by itself. It is important during the early stages of 50S assembly.</text>
</comment>
<dbReference type="InterPro" id="IPR036899">
    <property type="entry name" value="Ribosomal_uL13_sf"/>
</dbReference>
<evidence type="ECO:0000256" key="1">
    <source>
        <dbReference type="ARBA" id="ARBA00006227"/>
    </source>
</evidence>
<dbReference type="Proteomes" id="UP000260828">
    <property type="component" value="Unassembled WGS sequence"/>
</dbReference>
<organism evidence="5 8">
    <name type="scientific">Anaerotruncus colihominis</name>
    <dbReference type="NCBI Taxonomy" id="169435"/>
    <lineage>
        <taxon>Bacteria</taxon>
        <taxon>Bacillati</taxon>
        <taxon>Bacillota</taxon>
        <taxon>Clostridia</taxon>
        <taxon>Eubacteriales</taxon>
        <taxon>Oscillospiraceae</taxon>
        <taxon>Anaerotruncus</taxon>
    </lineage>
</organism>
<keyword evidence="2 4" id="KW-0689">Ribosomal protein</keyword>
<dbReference type="AlphaFoldDB" id="A0A174RX16"/>
<dbReference type="Gene3D" id="3.90.1180.10">
    <property type="entry name" value="Ribosomal protein L13"/>
    <property type="match status" value="1"/>
</dbReference>
<evidence type="ECO:0000313" key="9">
    <source>
        <dbReference type="Proteomes" id="UP000196386"/>
    </source>
</evidence>
<accession>A0A174RX16</accession>
<evidence type="ECO:0000313" key="6">
    <source>
        <dbReference type="EMBL" id="OUP69368.1"/>
    </source>
</evidence>
<dbReference type="GO" id="GO:0006412">
    <property type="term" value="P:translation"/>
    <property type="evidence" value="ECO:0007669"/>
    <property type="project" value="UniProtKB-UniRule"/>
</dbReference>
<evidence type="ECO:0000256" key="3">
    <source>
        <dbReference type="ARBA" id="ARBA00023274"/>
    </source>
</evidence>
<dbReference type="GO" id="GO:0017148">
    <property type="term" value="P:negative regulation of translation"/>
    <property type="evidence" value="ECO:0007669"/>
    <property type="project" value="TreeGrafter"/>
</dbReference>
<dbReference type="CDD" id="cd00392">
    <property type="entry name" value="Ribosomal_L13"/>
    <property type="match status" value="1"/>
</dbReference>
<dbReference type="PANTHER" id="PTHR11545">
    <property type="entry name" value="RIBOSOMAL PROTEIN L13"/>
    <property type="match status" value="1"/>
</dbReference>
<dbReference type="PANTHER" id="PTHR11545:SF2">
    <property type="entry name" value="LARGE RIBOSOMAL SUBUNIT PROTEIN UL13M"/>
    <property type="match status" value="1"/>
</dbReference>
<comment type="subunit">
    <text evidence="4">Part of the 50S ribosomal subunit.</text>
</comment>
<dbReference type="OrthoDB" id="9801330at2"/>
<dbReference type="Proteomes" id="UP000095765">
    <property type="component" value="Unassembled WGS sequence"/>
</dbReference>
<dbReference type="HAMAP" id="MF_01366">
    <property type="entry name" value="Ribosomal_uL13"/>
    <property type="match status" value="1"/>
</dbReference>
<gene>
    <name evidence="4 5" type="primary">rplM</name>
    <name evidence="6" type="ORF">B5F11_09380</name>
    <name evidence="7" type="ORF">DXC40_07110</name>
    <name evidence="5" type="ORF">ERS852551_02245</name>
</gene>
<sequence length="142" mass="15814">MSTTMPKASEMTRKWYILDAADKPLGRTAATAASILRGKMKADFAPNVDCGDHVIIINAEKAILTGRKLEQKKYYRHSGWIGGLKEVGYDKLMKERPEQAMMLAVKGMIPDTVIGRAALTRCRIFRGAEHTHAAQKPQAWTL</sequence>
<evidence type="ECO:0000256" key="2">
    <source>
        <dbReference type="ARBA" id="ARBA00022980"/>
    </source>
</evidence>
<reference evidence="9" key="2">
    <citation type="submission" date="2017-04" db="EMBL/GenBank/DDBJ databases">
        <title>Function of individual gut microbiota members based on whole genome sequencing of pure cultures obtained from chicken caecum.</title>
        <authorList>
            <person name="Medvecky M."/>
            <person name="Cejkova D."/>
            <person name="Polansky O."/>
            <person name="Karasova D."/>
            <person name="Kubasova T."/>
            <person name="Cizek A."/>
            <person name="Rychlik I."/>
        </authorList>
    </citation>
    <scope>NUCLEOTIDE SEQUENCE [LARGE SCALE GENOMIC DNA]</scope>
    <source>
        <strain evidence="9">An175</strain>
    </source>
</reference>
<protein>
    <recommendedName>
        <fullName evidence="4">Large ribosomal subunit protein uL13</fullName>
    </recommendedName>
</protein>
<keyword evidence="3 4" id="KW-0687">Ribonucleoprotein</keyword>
<name>A0A174RX16_9FIRM</name>
<proteinExistence type="inferred from homology"/>
<reference evidence="7 10" key="4">
    <citation type="submission" date="2018-08" db="EMBL/GenBank/DDBJ databases">
        <title>A genome reference for cultivated species of the human gut microbiota.</title>
        <authorList>
            <person name="Zou Y."/>
            <person name="Xue W."/>
            <person name="Luo G."/>
        </authorList>
    </citation>
    <scope>NUCLEOTIDE SEQUENCE [LARGE SCALE GENOMIC DNA]</scope>
    <source>
        <strain evidence="7 10">TF05-12AC</strain>
    </source>
</reference>
<dbReference type="EMBL" id="QVME01000002">
    <property type="protein sequence ID" value="RGE69074.1"/>
    <property type="molecule type" value="Genomic_DNA"/>
</dbReference>
<evidence type="ECO:0000313" key="10">
    <source>
        <dbReference type="Proteomes" id="UP000260828"/>
    </source>
</evidence>